<accession>A0A6A4GGP6</accession>
<reference evidence="1" key="1">
    <citation type="journal article" date="2019" name="Environ. Microbiol.">
        <title>Fungal ecological strategies reflected in gene transcription - a case study of two litter decomposers.</title>
        <authorList>
            <person name="Barbi F."/>
            <person name="Kohler A."/>
            <person name="Barry K."/>
            <person name="Baskaran P."/>
            <person name="Daum C."/>
            <person name="Fauchery L."/>
            <person name="Ihrmark K."/>
            <person name="Kuo A."/>
            <person name="LaButti K."/>
            <person name="Lipzen A."/>
            <person name="Morin E."/>
            <person name="Grigoriev I.V."/>
            <person name="Henrissat B."/>
            <person name="Lindahl B."/>
            <person name="Martin F."/>
        </authorList>
    </citation>
    <scope>NUCLEOTIDE SEQUENCE</scope>
    <source>
        <strain evidence="1">JB14</strain>
    </source>
</reference>
<dbReference type="OrthoDB" id="3038857at2759"/>
<dbReference type="Proteomes" id="UP000799118">
    <property type="component" value="Unassembled WGS sequence"/>
</dbReference>
<dbReference type="AlphaFoldDB" id="A0A6A4GGP6"/>
<name>A0A6A4GGP6_9AGAR</name>
<proteinExistence type="predicted"/>
<protein>
    <submittedName>
        <fullName evidence="1">Uncharacterized protein</fullName>
    </submittedName>
</protein>
<organism evidence="1 2">
    <name type="scientific">Gymnopus androsaceus JB14</name>
    <dbReference type="NCBI Taxonomy" id="1447944"/>
    <lineage>
        <taxon>Eukaryota</taxon>
        <taxon>Fungi</taxon>
        <taxon>Dikarya</taxon>
        <taxon>Basidiomycota</taxon>
        <taxon>Agaricomycotina</taxon>
        <taxon>Agaricomycetes</taxon>
        <taxon>Agaricomycetidae</taxon>
        <taxon>Agaricales</taxon>
        <taxon>Marasmiineae</taxon>
        <taxon>Omphalotaceae</taxon>
        <taxon>Gymnopus</taxon>
    </lineage>
</organism>
<feature type="non-terminal residue" evidence="1">
    <location>
        <position position="1"/>
    </location>
</feature>
<keyword evidence="2" id="KW-1185">Reference proteome</keyword>
<evidence type="ECO:0000313" key="1">
    <source>
        <dbReference type="EMBL" id="KAE9384799.1"/>
    </source>
</evidence>
<gene>
    <name evidence="1" type="ORF">BT96DRAFT_841709</name>
</gene>
<dbReference type="EMBL" id="ML770079">
    <property type="protein sequence ID" value="KAE9384799.1"/>
    <property type="molecule type" value="Genomic_DNA"/>
</dbReference>
<evidence type="ECO:0000313" key="2">
    <source>
        <dbReference type="Proteomes" id="UP000799118"/>
    </source>
</evidence>
<sequence length="86" mass="9728">DPSYPRNIRSLGTHISQPQLEDLTRQFLAKQLELDGNDLSNLLHVTGHINVYHSAIAMFYAPSDILGIRGMKRERIQCTPSWRGAP</sequence>